<evidence type="ECO:0000256" key="2">
    <source>
        <dbReference type="ARBA" id="ARBA00006528"/>
    </source>
</evidence>
<feature type="transmembrane region" description="Helical" evidence="8">
    <location>
        <begin position="288"/>
        <end position="307"/>
    </location>
</feature>
<reference evidence="10" key="1">
    <citation type="submission" date="2025-08" db="UniProtKB">
        <authorList>
            <consortium name="RefSeq"/>
        </authorList>
    </citation>
    <scope>IDENTIFICATION</scope>
    <source>
        <tissue evidence="10">Testes</tissue>
    </source>
</reference>
<comment type="subcellular location">
    <subcellularLocation>
        <location evidence="1">Membrane</location>
        <topology evidence="1">Multi-pass membrane protein</topology>
    </subcellularLocation>
</comment>
<evidence type="ECO:0000256" key="5">
    <source>
        <dbReference type="ARBA" id="ARBA00022989"/>
    </source>
</evidence>
<evidence type="ECO:0000313" key="10">
    <source>
        <dbReference type="RefSeq" id="XP_006821401.1"/>
    </source>
</evidence>
<evidence type="ECO:0000256" key="7">
    <source>
        <dbReference type="SAM" id="MobiDB-lite"/>
    </source>
</evidence>
<feature type="transmembrane region" description="Helical" evidence="8">
    <location>
        <begin position="385"/>
        <end position="405"/>
    </location>
</feature>
<keyword evidence="4" id="KW-0769">Symport</keyword>
<keyword evidence="6 8" id="KW-0472">Membrane</keyword>
<feature type="transmembrane region" description="Helical" evidence="8">
    <location>
        <begin position="217"/>
        <end position="238"/>
    </location>
</feature>
<accession>A0ABM0MN10</accession>
<keyword evidence="3 8" id="KW-0812">Transmembrane</keyword>
<name>A0ABM0MN10_SACKO</name>
<feature type="transmembrane region" description="Helical" evidence="8">
    <location>
        <begin position="360"/>
        <end position="379"/>
    </location>
</feature>
<keyword evidence="4" id="KW-0813">Transport</keyword>
<evidence type="ECO:0000256" key="6">
    <source>
        <dbReference type="ARBA" id="ARBA00023136"/>
    </source>
</evidence>
<evidence type="ECO:0000256" key="1">
    <source>
        <dbReference type="ARBA" id="ARBA00004141"/>
    </source>
</evidence>
<feature type="transmembrane region" description="Helical" evidence="8">
    <location>
        <begin position="34"/>
        <end position="53"/>
    </location>
</feature>
<dbReference type="PANTHER" id="PTHR10361:SF28">
    <property type="entry name" value="P3 PROTEIN-RELATED"/>
    <property type="match status" value="1"/>
</dbReference>
<sequence length="469" mass="52009">MDTTVVPDSSVEPTNISAMSPQGPPQNLILGNQINMTIALVIMMFAMGCTLTLKDLKYIFIRPVGLFIGFLCQFGLMPLIGFALAHAFDLSPGLAVGTIVIACCPGGINSNILTYWTEADIALSVSMTAFSTLFAVVMMPWCLFLYTRSWYAVADAIIPYVQIIIALVTIVFPCIFGMLIRWKFEKAAKIVGLASSPAKDYLFGRSTLTLGRFHNDLLVCMTVCSTLFAVGMMPWCLYLYTRSWYEIADTLIPYEETVIALASILLPCALGMLIRWKFEKFAKIAAKICSLAIFVGMGVAFTISFYAYDAMYRQGWKSYAVSIIYPLCALCVGYVFPWLLGRDHKQCRTIAFETGVQNGILALTLINVQAVRGLGSAIALMTIPVLYTTFGFVETLALVALYWIARKCKKTSLGGERPCQLREKDIWAGKLAYINPMLSPRGQYVDRSIQTEINLWGNPEDKIITARKT</sequence>
<feature type="region of interest" description="Disordered" evidence="7">
    <location>
        <begin position="1"/>
        <end position="20"/>
    </location>
</feature>
<organism evidence="9 10">
    <name type="scientific">Saccoglossus kowalevskii</name>
    <name type="common">Acorn worm</name>
    <dbReference type="NCBI Taxonomy" id="10224"/>
    <lineage>
        <taxon>Eukaryota</taxon>
        <taxon>Metazoa</taxon>
        <taxon>Hemichordata</taxon>
        <taxon>Enteropneusta</taxon>
        <taxon>Harrimaniidae</taxon>
        <taxon>Saccoglossus</taxon>
    </lineage>
</organism>
<dbReference type="InterPro" id="IPR004710">
    <property type="entry name" value="Bilac:Na_transpt"/>
</dbReference>
<feature type="transmembrane region" description="Helical" evidence="8">
    <location>
        <begin position="94"/>
        <end position="114"/>
    </location>
</feature>
<evidence type="ECO:0000256" key="3">
    <source>
        <dbReference type="ARBA" id="ARBA00022692"/>
    </source>
</evidence>
<keyword evidence="5 8" id="KW-1133">Transmembrane helix</keyword>
<dbReference type="PANTHER" id="PTHR10361">
    <property type="entry name" value="SODIUM-BILE ACID COTRANSPORTER"/>
    <property type="match status" value="1"/>
</dbReference>
<dbReference type="InterPro" id="IPR038770">
    <property type="entry name" value="Na+/solute_symporter_sf"/>
</dbReference>
<dbReference type="Gene3D" id="1.20.1530.20">
    <property type="match status" value="2"/>
</dbReference>
<evidence type="ECO:0000256" key="4">
    <source>
        <dbReference type="ARBA" id="ARBA00022847"/>
    </source>
</evidence>
<evidence type="ECO:0000313" key="9">
    <source>
        <dbReference type="Proteomes" id="UP000694865"/>
    </source>
</evidence>
<feature type="transmembrane region" description="Helical" evidence="8">
    <location>
        <begin position="121"/>
        <end position="146"/>
    </location>
</feature>
<feature type="transmembrane region" description="Helical" evidence="8">
    <location>
        <begin position="158"/>
        <end position="180"/>
    </location>
</feature>
<feature type="transmembrane region" description="Helical" evidence="8">
    <location>
        <begin position="319"/>
        <end position="340"/>
    </location>
</feature>
<comment type="similarity">
    <text evidence="2">Belongs to the bile acid:sodium symporter (BASS) (TC 2.A.28) family.</text>
</comment>
<dbReference type="Pfam" id="PF01758">
    <property type="entry name" value="SBF"/>
    <property type="match status" value="2"/>
</dbReference>
<feature type="transmembrane region" description="Helical" evidence="8">
    <location>
        <begin position="65"/>
        <end position="88"/>
    </location>
</feature>
<feature type="transmembrane region" description="Helical" evidence="8">
    <location>
        <begin position="258"/>
        <end position="276"/>
    </location>
</feature>
<protein>
    <submittedName>
        <fullName evidence="10">Ileal sodium/bile acid cotransporter-like</fullName>
    </submittedName>
</protein>
<gene>
    <name evidence="10" type="primary">LOC100370727</name>
</gene>
<dbReference type="Proteomes" id="UP000694865">
    <property type="component" value="Unplaced"/>
</dbReference>
<dbReference type="RefSeq" id="XP_006821401.1">
    <property type="nucleotide sequence ID" value="XM_006821338.1"/>
</dbReference>
<evidence type="ECO:0000256" key="8">
    <source>
        <dbReference type="SAM" id="Phobius"/>
    </source>
</evidence>
<keyword evidence="9" id="KW-1185">Reference proteome</keyword>
<dbReference type="InterPro" id="IPR002657">
    <property type="entry name" value="BilAc:Na_symport/Acr3"/>
</dbReference>
<proteinExistence type="inferred from homology"/>
<dbReference type="GeneID" id="100370727"/>